<dbReference type="GO" id="GO:0016020">
    <property type="term" value="C:membrane"/>
    <property type="evidence" value="ECO:0007669"/>
    <property type="project" value="InterPro"/>
</dbReference>
<accession>A0AAD3D9M8</accession>
<dbReference type="Proteomes" id="UP001054902">
    <property type="component" value="Unassembled WGS sequence"/>
</dbReference>
<sequence>MKLRHYLLYFLISASVPSIFVVLQILRHFQVTPIVHHNDIPEEFDEMPDVSKDDKIQVQTQTKEMLEMNMNPLEETIPLTESAVEVETVAPNRNISIPEGCESFDYGETKPIDENVKSIFNCGSQYGTCQWFYPAKFFDETCGVGREFLGDLNRMKELYESGTLWKGGPPIVLPNARITPEGMFQNNFKNPWDRHNIAMIHVHKTAGTSLVTSFDTLVNKMGAKGRRKTCYMPIPAKRRRQPPGASPSDGNLRGTIGNPPGLSDMNKNRREDCGKLLDGIVRYQRPDKWTEEKHTMFAVVRDPVDRFISAIGQATGATGSAGNGIGKQLLDECLKETSKETLNCFIDLMQTNSTWIELHFTHMALEISFATIYKDIPIALFPFKEVPNLLKEVGADPVKKKKDGHRGHRKSEILEKMSVNDYDEKMLSKICAVYKMDVVMMNKAGMATKCDLYVK</sequence>
<name>A0AAD3D9M8_9STRA</name>
<feature type="transmembrane region" description="Helical" evidence="2">
    <location>
        <begin position="7"/>
        <end position="26"/>
    </location>
</feature>
<evidence type="ECO:0000256" key="1">
    <source>
        <dbReference type="SAM" id="MobiDB-lite"/>
    </source>
</evidence>
<comment type="caution">
    <text evidence="3">The sequence shown here is derived from an EMBL/GenBank/DDBJ whole genome shotgun (WGS) entry which is preliminary data.</text>
</comment>
<gene>
    <name evidence="3" type="ORF">CTEN210_16830</name>
</gene>
<keyword evidence="2" id="KW-0812">Transmembrane</keyword>
<dbReference type="AlphaFoldDB" id="A0AAD3D9M8"/>
<organism evidence="3 4">
    <name type="scientific">Chaetoceros tenuissimus</name>
    <dbReference type="NCBI Taxonomy" id="426638"/>
    <lineage>
        <taxon>Eukaryota</taxon>
        <taxon>Sar</taxon>
        <taxon>Stramenopiles</taxon>
        <taxon>Ochrophyta</taxon>
        <taxon>Bacillariophyta</taxon>
        <taxon>Coscinodiscophyceae</taxon>
        <taxon>Chaetocerotophycidae</taxon>
        <taxon>Chaetocerotales</taxon>
        <taxon>Chaetocerotaceae</taxon>
        <taxon>Chaetoceros</taxon>
    </lineage>
</organism>
<dbReference type="InterPro" id="IPR005331">
    <property type="entry name" value="Sulfotransferase"/>
</dbReference>
<protein>
    <recommendedName>
        <fullName evidence="5">Sulfotransferase</fullName>
    </recommendedName>
</protein>
<keyword evidence="4" id="KW-1185">Reference proteome</keyword>
<reference evidence="3 4" key="1">
    <citation type="journal article" date="2021" name="Sci. Rep.">
        <title>The genome of the diatom Chaetoceros tenuissimus carries an ancient integrated fragment of an extant virus.</title>
        <authorList>
            <person name="Hongo Y."/>
            <person name="Kimura K."/>
            <person name="Takaki Y."/>
            <person name="Yoshida Y."/>
            <person name="Baba S."/>
            <person name="Kobayashi G."/>
            <person name="Nagasaki K."/>
            <person name="Hano T."/>
            <person name="Tomaru Y."/>
        </authorList>
    </citation>
    <scope>NUCLEOTIDE SEQUENCE [LARGE SCALE GENOMIC DNA]</scope>
    <source>
        <strain evidence="3 4">NIES-3715</strain>
    </source>
</reference>
<feature type="region of interest" description="Disordered" evidence="1">
    <location>
        <begin position="235"/>
        <end position="269"/>
    </location>
</feature>
<dbReference type="GO" id="GO:0008146">
    <property type="term" value="F:sulfotransferase activity"/>
    <property type="evidence" value="ECO:0007669"/>
    <property type="project" value="InterPro"/>
</dbReference>
<evidence type="ECO:0008006" key="5">
    <source>
        <dbReference type="Google" id="ProtNLM"/>
    </source>
</evidence>
<proteinExistence type="predicted"/>
<evidence type="ECO:0000313" key="3">
    <source>
        <dbReference type="EMBL" id="GFH60354.1"/>
    </source>
</evidence>
<evidence type="ECO:0000256" key="2">
    <source>
        <dbReference type="SAM" id="Phobius"/>
    </source>
</evidence>
<keyword evidence="2" id="KW-1133">Transmembrane helix</keyword>
<dbReference type="EMBL" id="BLLK01000069">
    <property type="protein sequence ID" value="GFH60354.1"/>
    <property type="molecule type" value="Genomic_DNA"/>
</dbReference>
<dbReference type="InterPro" id="IPR027417">
    <property type="entry name" value="P-loop_NTPase"/>
</dbReference>
<dbReference type="Pfam" id="PF03567">
    <property type="entry name" value="Sulfotransfer_2"/>
    <property type="match status" value="1"/>
</dbReference>
<dbReference type="Gene3D" id="3.40.50.300">
    <property type="entry name" value="P-loop containing nucleotide triphosphate hydrolases"/>
    <property type="match status" value="1"/>
</dbReference>
<evidence type="ECO:0000313" key="4">
    <source>
        <dbReference type="Proteomes" id="UP001054902"/>
    </source>
</evidence>
<keyword evidence="2" id="KW-0472">Membrane</keyword>